<evidence type="ECO:0000256" key="2">
    <source>
        <dbReference type="ARBA" id="ARBA00023015"/>
    </source>
</evidence>
<evidence type="ECO:0000313" key="7">
    <source>
        <dbReference type="EMBL" id="CAI8602353.1"/>
    </source>
</evidence>
<reference evidence="7 8" key="1">
    <citation type="submission" date="2023-01" db="EMBL/GenBank/DDBJ databases">
        <authorList>
            <person name="Kreplak J."/>
        </authorList>
    </citation>
    <scope>NUCLEOTIDE SEQUENCE [LARGE SCALE GENOMIC DNA]</scope>
</reference>
<gene>
    <name evidence="7" type="ORF">VFH_III036280</name>
</gene>
<dbReference type="EMBL" id="OX451738">
    <property type="protein sequence ID" value="CAI8602353.1"/>
    <property type="molecule type" value="Genomic_DNA"/>
</dbReference>
<dbReference type="GO" id="GO:0003700">
    <property type="term" value="F:DNA-binding transcription factor activity"/>
    <property type="evidence" value="ECO:0007669"/>
    <property type="project" value="UniProtKB-UniRule"/>
</dbReference>
<evidence type="ECO:0000256" key="3">
    <source>
        <dbReference type="ARBA" id="ARBA00023125"/>
    </source>
</evidence>
<sequence>MAMQPLYLKEHEGIVHNSVGQYSSANSAPWWSSNAYGSQSVYGVGDSCGQIKPFSLELSNYMDQLAPTPTKNLVRGVEQLFDKGHTNQFTIFPDDCKMSLDAQNHQATLSLQSSYAVAEPYNRFELGFNQPMICTKYPYMDQFYGLFSTYGPQISGRIMLPLSMTSDDGPTYVNAKQYNGIIRRRQSRAKAVQQNKLIKRSKPYMHESRHLHAMRRPRGCGGRFLNTKVSANGNGKSGGGGGAYKENGGLKLLSSASQSSEVVQSEVGTLNSLKETNGGSPNVSGSEVTSTYSQGGLDSFTVNHIASSVHSLGDMIDTEHGIIMPTKWFATAVTSRQLLQP</sequence>
<dbReference type="Pfam" id="PF02045">
    <property type="entry name" value="CBFB_NFYA"/>
    <property type="match status" value="1"/>
</dbReference>
<dbReference type="PROSITE" id="PS51152">
    <property type="entry name" value="NFYA_HAP2_2"/>
    <property type="match status" value="1"/>
</dbReference>
<keyword evidence="3 6" id="KW-0238">DNA-binding</keyword>
<keyword evidence="4 6" id="KW-0804">Transcription</keyword>
<dbReference type="Proteomes" id="UP001157006">
    <property type="component" value="Chromosome 3"/>
</dbReference>
<dbReference type="AlphaFoldDB" id="A0AAV0ZZE9"/>
<keyword evidence="8" id="KW-1185">Reference proteome</keyword>
<comment type="function">
    <text evidence="6">Component of the sequence-specific heterotrimeric transcription factor (NF-Y) which specifically recognizes a 5'-CCAAT-3' box motif found in the promoters of its target genes.</text>
</comment>
<accession>A0AAV0ZZE9</accession>
<evidence type="ECO:0000256" key="6">
    <source>
        <dbReference type="RuleBase" id="RU367155"/>
    </source>
</evidence>
<dbReference type="PANTHER" id="PTHR12632">
    <property type="entry name" value="TRANSCRIPTION FACTOR NF-Y ALPHA-RELATED"/>
    <property type="match status" value="1"/>
</dbReference>
<dbReference type="Gene3D" id="6.10.250.2430">
    <property type="match status" value="1"/>
</dbReference>
<dbReference type="SMART" id="SM00521">
    <property type="entry name" value="CBF"/>
    <property type="match status" value="1"/>
</dbReference>
<keyword evidence="2 6" id="KW-0805">Transcription regulation</keyword>
<evidence type="ECO:0000256" key="1">
    <source>
        <dbReference type="ARBA" id="ARBA00004123"/>
    </source>
</evidence>
<evidence type="ECO:0000313" key="8">
    <source>
        <dbReference type="Proteomes" id="UP001157006"/>
    </source>
</evidence>
<evidence type="ECO:0000256" key="5">
    <source>
        <dbReference type="ARBA" id="ARBA00023242"/>
    </source>
</evidence>
<comment type="subunit">
    <text evidence="6">Heterotrimer.</text>
</comment>
<comment type="similarity">
    <text evidence="6">Belongs to the NFYA/HAP2 subunit family.</text>
</comment>
<proteinExistence type="inferred from homology"/>
<name>A0AAV0ZZE9_VICFA</name>
<dbReference type="GO" id="GO:0003677">
    <property type="term" value="F:DNA binding"/>
    <property type="evidence" value="ECO:0007669"/>
    <property type="project" value="UniProtKB-KW"/>
</dbReference>
<protein>
    <recommendedName>
        <fullName evidence="6">Nuclear transcription factor Y subunit</fullName>
    </recommendedName>
</protein>
<comment type="subcellular location">
    <subcellularLocation>
        <location evidence="1 6">Nucleus</location>
    </subcellularLocation>
</comment>
<dbReference type="GO" id="GO:0005634">
    <property type="term" value="C:nucleus"/>
    <property type="evidence" value="ECO:0007669"/>
    <property type="project" value="UniProtKB-SubCell"/>
</dbReference>
<keyword evidence="5 6" id="KW-0539">Nucleus</keyword>
<dbReference type="PRINTS" id="PR00616">
    <property type="entry name" value="CCAATSUBUNTB"/>
</dbReference>
<organism evidence="7 8">
    <name type="scientific">Vicia faba</name>
    <name type="common">Broad bean</name>
    <name type="synonym">Faba vulgaris</name>
    <dbReference type="NCBI Taxonomy" id="3906"/>
    <lineage>
        <taxon>Eukaryota</taxon>
        <taxon>Viridiplantae</taxon>
        <taxon>Streptophyta</taxon>
        <taxon>Embryophyta</taxon>
        <taxon>Tracheophyta</taxon>
        <taxon>Spermatophyta</taxon>
        <taxon>Magnoliopsida</taxon>
        <taxon>eudicotyledons</taxon>
        <taxon>Gunneridae</taxon>
        <taxon>Pentapetalae</taxon>
        <taxon>rosids</taxon>
        <taxon>fabids</taxon>
        <taxon>Fabales</taxon>
        <taxon>Fabaceae</taxon>
        <taxon>Papilionoideae</taxon>
        <taxon>50 kb inversion clade</taxon>
        <taxon>NPAAA clade</taxon>
        <taxon>Hologalegina</taxon>
        <taxon>IRL clade</taxon>
        <taxon>Fabeae</taxon>
        <taxon>Vicia</taxon>
    </lineage>
</organism>
<evidence type="ECO:0000256" key="4">
    <source>
        <dbReference type="ARBA" id="ARBA00023163"/>
    </source>
</evidence>
<dbReference type="InterPro" id="IPR001289">
    <property type="entry name" value="NFYA"/>
</dbReference>